<dbReference type="Gene3D" id="3.40.50.150">
    <property type="entry name" value="Vaccinia Virus protein VP39"/>
    <property type="match status" value="1"/>
</dbReference>
<dbReference type="Proteomes" id="UP000748332">
    <property type="component" value="Unassembled WGS sequence"/>
</dbReference>
<dbReference type="EMBL" id="JAGQLM010000063">
    <property type="protein sequence ID" value="MCA9375009.1"/>
    <property type="molecule type" value="Genomic_DNA"/>
</dbReference>
<dbReference type="SUPFAM" id="SSF53335">
    <property type="entry name" value="S-adenosyl-L-methionine-dependent methyltransferases"/>
    <property type="match status" value="1"/>
</dbReference>
<protein>
    <submittedName>
        <fullName evidence="1">Methyltransferase domain-containing protein</fullName>
    </submittedName>
</protein>
<organism evidence="1 2">
    <name type="scientific">Candidatus Dojkabacteria bacterium</name>
    <dbReference type="NCBI Taxonomy" id="2099670"/>
    <lineage>
        <taxon>Bacteria</taxon>
        <taxon>Candidatus Dojkabacteria</taxon>
    </lineage>
</organism>
<dbReference type="Pfam" id="PF13489">
    <property type="entry name" value="Methyltransf_23"/>
    <property type="match status" value="1"/>
</dbReference>
<dbReference type="CDD" id="cd02440">
    <property type="entry name" value="AdoMet_MTases"/>
    <property type="match status" value="1"/>
</dbReference>
<keyword evidence="1" id="KW-0808">Transferase</keyword>
<reference evidence="1" key="2">
    <citation type="journal article" date="2021" name="Microbiome">
        <title>Successional dynamics and alternative stable states in a saline activated sludge microbial community over 9 years.</title>
        <authorList>
            <person name="Wang Y."/>
            <person name="Ye J."/>
            <person name="Ju F."/>
            <person name="Liu L."/>
            <person name="Boyd J.A."/>
            <person name="Deng Y."/>
            <person name="Parks D.H."/>
            <person name="Jiang X."/>
            <person name="Yin X."/>
            <person name="Woodcroft B.J."/>
            <person name="Tyson G.W."/>
            <person name="Hugenholtz P."/>
            <person name="Polz M.F."/>
            <person name="Zhang T."/>
        </authorList>
    </citation>
    <scope>NUCLEOTIDE SEQUENCE</scope>
    <source>
        <strain evidence="1">HKST-UBA16</strain>
    </source>
</reference>
<evidence type="ECO:0000313" key="1">
    <source>
        <dbReference type="EMBL" id="MCA9375009.1"/>
    </source>
</evidence>
<dbReference type="InterPro" id="IPR029063">
    <property type="entry name" value="SAM-dependent_MTases_sf"/>
</dbReference>
<dbReference type="AlphaFoldDB" id="A0A955HYN4"/>
<sequence length="200" mass="23597">MAISEFGEEYNQYLSNRSFLRNRMRRMFYFRDLLQYIIGDAIDFGCGVGELLEYLRPGSIGFEVNPDSVAQCRSKNLKVFLYEPEKDQYKFSMIQPGKYKTFTMNHVLEHIPNAAKVLAQILSSCARLEIDNVQITVPGYKGFEHDKTHIQFIDDSFLEKNGFTRNKKYKIVESKYYPINNKSFSKYFTHNEFRIIMKKI</sequence>
<name>A0A955HYN4_9BACT</name>
<evidence type="ECO:0000313" key="2">
    <source>
        <dbReference type="Proteomes" id="UP000748332"/>
    </source>
</evidence>
<gene>
    <name evidence="1" type="ORF">KC622_01620</name>
</gene>
<comment type="caution">
    <text evidence="1">The sequence shown here is derived from an EMBL/GenBank/DDBJ whole genome shotgun (WGS) entry which is preliminary data.</text>
</comment>
<dbReference type="GO" id="GO:0008168">
    <property type="term" value="F:methyltransferase activity"/>
    <property type="evidence" value="ECO:0007669"/>
    <property type="project" value="UniProtKB-KW"/>
</dbReference>
<keyword evidence="1" id="KW-0489">Methyltransferase</keyword>
<accession>A0A955HYN4</accession>
<proteinExistence type="predicted"/>
<reference evidence="1" key="1">
    <citation type="submission" date="2020-04" db="EMBL/GenBank/DDBJ databases">
        <authorList>
            <person name="Zhang T."/>
        </authorList>
    </citation>
    <scope>NUCLEOTIDE SEQUENCE</scope>
    <source>
        <strain evidence="1">HKST-UBA16</strain>
    </source>
</reference>
<dbReference type="GO" id="GO:0032259">
    <property type="term" value="P:methylation"/>
    <property type="evidence" value="ECO:0007669"/>
    <property type="project" value="UniProtKB-KW"/>
</dbReference>